<dbReference type="AlphaFoldDB" id="A0A6G4TVM6"/>
<dbReference type="Gene3D" id="3.40.190.10">
    <property type="entry name" value="Periplasmic binding protein-like II"/>
    <property type="match status" value="2"/>
</dbReference>
<dbReference type="GO" id="GO:0030313">
    <property type="term" value="C:cell envelope"/>
    <property type="evidence" value="ECO:0007669"/>
    <property type="project" value="UniProtKB-SubCell"/>
</dbReference>
<evidence type="ECO:0000313" key="7">
    <source>
        <dbReference type="Proteomes" id="UP000481583"/>
    </source>
</evidence>
<reference evidence="6 7" key="1">
    <citation type="submission" date="2020-02" db="EMBL/GenBank/DDBJ databases">
        <title>Whole-genome analyses of novel actinobacteria.</title>
        <authorList>
            <person name="Sahin N."/>
        </authorList>
    </citation>
    <scope>NUCLEOTIDE SEQUENCE [LARGE SCALE GENOMIC DNA]</scope>
    <source>
        <strain evidence="6 7">A7024</strain>
    </source>
</reference>
<evidence type="ECO:0000313" key="6">
    <source>
        <dbReference type="EMBL" id="NGN63944.1"/>
    </source>
</evidence>
<dbReference type="EMBL" id="JAAKZV010000024">
    <property type="protein sequence ID" value="NGN63944.1"/>
    <property type="molecule type" value="Genomic_DNA"/>
</dbReference>
<evidence type="ECO:0000256" key="3">
    <source>
        <dbReference type="ARBA" id="ARBA00022729"/>
    </source>
</evidence>
<gene>
    <name evidence="6" type="ORF">G5C51_08510</name>
</gene>
<name>A0A6G4TVM6_9ACTN</name>
<evidence type="ECO:0000256" key="2">
    <source>
        <dbReference type="ARBA" id="ARBA00010333"/>
    </source>
</evidence>
<dbReference type="PANTHER" id="PTHR35936:SF17">
    <property type="entry name" value="ARGININE-BINDING EXTRACELLULAR PROTEIN ARTP"/>
    <property type="match status" value="1"/>
</dbReference>
<accession>A0A6G4TVM6</accession>
<proteinExistence type="inferred from homology"/>
<dbReference type="Pfam" id="PF00497">
    <property type="entry name" value="SBP_bac_3"/>
    <property type="match status" value="1"/>
</dbReference>
<keyword evidence="7" id="KW-1185">Reference proteome</keyword>
<comment type="similarity">
    <text evidence="2 4">Belongs to the bacterial solute-binding protein 3 family.</text>
</comment>
<keyword evidence="3" id="KW-0732">Signal</keyword>
<dbReference type="SMART" id="SM00062">
    <property type="entry name" value="PBPb"/>
    <property type="match status" value="1"/>
</dbReference>
<comment type="caution">
    <text evidence="6">The sequence shown here is derived from an EMBL/GenBank/DDBJ whole genome shotgun (WGS) entry which is preliminary data.</text>
</comment>
<organism evidence="6 7">
    <name type="scientific">Streptomyces coryli</name>
    <dbReference type="NCBI Taxonomy" id="1128680"/>
    <lineage>
        <taxon>Bacteria</taxon>
        <taxon>Bacillati</taxon>
        <taxon>Actinomycetota</taxon>
        <taxon>Actinomycetes</taxon>
        <taxon>Kitasatosporales</taxon>
        <taxon>Streptomycetaceae</taxon>
        <taxon>Streptomyces</taxon>
    </lineage>
</organism>
<dbReference type="InterPro" id="IPR018313">
    <property type="entry name" value="SBP_3_CS"/>
</dbReference>
<dbReference type="SUPFAM" id="SSF53850">
    <property type="entry name" value="Periplasmic binding protein-like II"/>
    <property type="match status" value="1"/>
</dbReference>
<evidence type="ECO:0000256" key="1">
    <source>
        <dbReference type="ARBA" id="ARBA00004196"/>
    </source>
</evidence>
<evidence type="ECO:0000256" key="4">
    <source>
        <dbReference type="RuleBase" id="RU003744"/>
    </source>
</evidence>
<dbReference type="PANTHER" id="PTHR35936">
    <property type="entry name" value="MEMBRANE-BOUND LYTIC MUREIN TRANSGLYCOSYLASE F"/>
    <property type="match status" value="1"/>
</dbReference>
<dbReference type="Proteomes" id="UP000481583">
    <property type="component" value="Unassembled WGS sequence"/>
</dbReference>
<dbReference type="PROSITE" id="PS01039">
    <property type="entry name" value="SBP_BACTERIAL_3"/>
    <property type="match status" value="1"/>
</dbReference>
<comment type="subcellular location">
    <subcellularLocation>
        <location evidence="1">Cell envelope</location>
    </subcellularLocation>
</comment>
<protein>
    <submittedName>
        <fullName evidence="6">Amino acid ABC transporter substrate-binding protein</fullName>
    </submittedName>
</protein>
<feature type="domain" description="Solute-binding protein family 3/N-terminal" evidence="5">
    <location>
        <begin position="67"/>
        <end position="288"/>
    </location>
</feature>
<dbReference type="CDD" id="cd13530">
    <property type="entry name" value="PBP2_peptides_like"/>
    <property type="match status" value="1"/>
</dbReference>
<dbReference type="InterPro" id="IPR001638">
    <property type="entry name" value="Solute-binding_3/MltF_N"/>
</dbReference>
<sequence length="292" mass="31514">MPGTARQPPPTGTYVRPPHRLGGIVPTRTISLPLAAAICSAALVLAGCSSTESQGKSGDVSLVEDGKLLNCTGLPYEPFEYKDKKTKKIVGFDIDLVDLVAKKLKVKQEVVDTPFEGIESGEVYTAGKCDLSAAGMTITPERKEKFDFSAPYFEATQALVTKKGSGIDSLAPLKGKKLGVQQDTTGQKYARDKAKGATLIDYEDLGLMLTGLETGEVQAAINDNGVLYDWVKANPKYEVSTEFDTGEQYGIGLKKGNKELRKVVNDVLSDAKADGTYDKIYKKWFGEEANAQ</sequence>
<evidence type="ECO:0000259" key="5">
    <source>
        <dbReference type="SMART" id="SM00062"/>
    </source>
</evidence>